<evidence type="ECO:0000256" key="4">
    <source>
        <dbReference type="ARBA" id="ARBA00022692"/>
    </source>
</evidence>
<dbReference type="RefSeq" id="WP_098038872.1">
    <property type="nucleotide sequence ID" value="NZ_CWGJ01000025.1"/>
</dbReference>
<keyword evidence="7 9" id="KW-1133">Transmembrane helix</keyword>
<feature type="transmembrane region" description="Helical" evidence="9">
    <location>
        <begin position="227"/>
        <end position="248"/>
    </location>
</feature>
<evidence type="ECO:0000313" key="10">
    <source>
        <dbReference type="EMBL" id="CRX39015.1"/>
    </source>
</evidence>
<feature type="transmembrane region" description="Helical" evidence="9">
    <location>
        <begin position="386"/>
        <end position="405"/>
    </location>
</feature>
<evidence type="ECO:0000256" key="7">
    <source>
        <dbReference type="ARBA" id="ARBA00022989"/>
    </source>
</evidence>
<dbReference type="NCBIfam" id="TIGR00769">
    <property type="entry name" value="AAA"/>
    <property type="match status" value="1"/>
</dbReference>
<accession>A0A0H5E6U5</accession>
<comment type="subcellular location">
    <subcellularLocation>
        <location evidence="1 9">Membrane</location>
        <topology evidence="1 9">Multi-pass membrane protein</topology>
    </subcellularLocation>
</comment>
<dbReference type="Pfam" id="PF03219">
    <property type="entry name" value="TLC"/>
    <property type="match status" value="1"/>
</dbReference>
<dbReference type="OrthoDB" id="19736at2"/>
<evidence type="ECO:0000256" key="6">
    <source>
        <dbReference type="ARBA" id="ARBA00022840"/>
    </source>
</evidence>
<feature type="transmembrane region" description="Helical" evidence="9">
    <location>
        <begin position="288"/>
        <end position="306"/>
    </location>
</feature>
<evidence type="ECO:0000256" key="3">
    <source>
        <dbReference type="ARBA" id="ARBA00022448"/>
    </source>
</evidence>
<keyword evidence="3 9" id="KW-0813">Transport</keyword>
<evidence type="ECO:0000256" key="8">
    <source>
        <dbReference type="ARBA" id="ARBA00023136"/>
    </source>
</evidence>
<feature type="transmembrane region" description="Helical" evidence="9">
    <location>
        <begin position="28"/>
        <end position="45"/>
    </location>
</feature>
<feature type="transmembrane region" description="Helical" evidence="9">
    <location>
        <begin position="65"/>
        <end position="83"/>
    </location>
</feature>
<dbReference type="PANTHER" id="PTHR31187:SF1">
    <property type="entry name" value="ADP,ATP CARRIER PROTEIN 1"/>
    <property type="match status" value="1"/>
</dbReference>
<name>A0A0H5E6U5_9BACT</name>
<dbReference type="GO" id="GO:0005524">
    <property type="term" value="F:ATP binding"/>
    <property type="evidence" value="ECO:0007669"/>
    <property type="project" value="UniProtKB-KW"/>
</dbReference>
<dbReference type="InterPro" id="IPR036259">
    <property type="entry name" value="MFS_trans_sf"/>
</dbReference>
<dbReference type="Proteomes" id="UP000220251">
    <property type="component" value="Unassembled WGS sequence"/>
</dbReference>
<feature type="transmembrane region" description="Helical" evidence="9">
    <location>
        <begin position="151"/>
        <end position="173"/>
    </location>
</feature>
<dbReference type="InterPro" id="IPR004667">
    <property type="entry name" value="ADP_ATP_car_bac_type"/>
</dbReference>
<dbReference type="SUPFAM" id="SSF103473">
    <property type="entry name" value="MFS general substrate transporter"/>
    <property type="match status" value="1"/>
</dbReference>
<dbReference type="EMBL" id="CWGJ01000025">
    <property type="protein sequence ID" value="CRX39015.1"/>
    <property type="molecule type" value="Genomic_DNA"/>
</dbReference>
<evidence type="ECO:0000256" key="5">
    <source>
        <dbReference type="ARBA" id="ARBA00022741"/>
    </source>
</evidence>
<dbReference type="AlphaFoldDB" id="A0A0H5E6U5"/>
<evidence type="ECO:0000256" key="1">
    <source>
        <dbReference type="ARBA" id="ARBA00004141"/>
    </source>
</evidence>
<dbReference type="GO" id="GO:0005471">
    <property type="term" value="F:ATP:ADP antiporter activity"/>
    <property type="evidence" value="ECO:0007669"/>
    <property type="project" value="InterPro"/>
</dbReference>
<keyword evidence="8 9" id="KW-0472">Membrane</keyword>
<dbReference type="GO" id="GO:0016020">
    <property type="term" value="C:membrane"/>
    <property type="evidence" value="ECO:0007669"/>
    <property type="project" value="UniProtKB-SubCell"/>
</dbReference>
<dbReference type="PANTHER" id="PTHR31187">
    <property type="match status" value="1"/>
</dbReference>
<gene>
    <name evidence="10" type="primary">tlca3</name>
    <name evidence="10" type="ORF">ELAC_1688</name>
</gene>
<evidence type="ECO:0000256" key="2">
    <source>
        <dbReference type="ARBA" id="ARBA00007127"/>
    </source>
</evidence>
<keyword evidence="6 9" id="KW-0067">ATP-binding</keyword>
<evidence type="ECO:0000313" key="11">
    <source>
        <dbReference type="Proteomes" id="UP000220251"/>
    </source>
</evidence>
<keyword evidence="5 9" id="KW-0547">Nucleotide-binding</keyword>
<sequence>MEAKKHSNEFSKLRSFLWPIHAYELKKLLPMLLIFFLISLNYNILRTLKDTVVITEKQSGAEVIPFIKLWVMFPGSILLTYVFTRLSNRMGRESVFYVMVSIFLCFYCFYTFVLYPAKADLHPNATADWLQANLPAGFKGMIAMYRNWTGTVFYVMCELWSNIIFAMLLWGFTNQVTRLGEASRFYAIFGVGANFSGVVAGYVSVIISQGEYNPLLPFGKTAWDQSIIMLTIIITVVGLLTMLLFRWFNQTVLTDPRFYDAEETGKGMRTKGKISMRACIRYLLSSKYLVYLAVIVVSYNIVINLVEVLWKHQVSSLYPDAQEYNLYMNQVSIIIGVIATLSALFVSGNSIRKLGWSFTALLTPVILLVTSVLFFGAFFMKEKSPEVLVAMGLVPGALVVFFGTLQNMLSRAAKYTVFDATREMAFVPLTPECKIKGKAVVDGLCSRLGKSGGSIVYQMLLFTFASIPAASPFVAVILFSVIGLWTGSTYFLGKEFNRMTGKSGEEEKEVLVVHSAQPEEQPA</sequence>
<reference evidence="11" key="1">
    <citation type="submission" date="2015-06" db="EMBL/GenBank/DDBJ databases">
        <authorList>
            <person name="Bertelli C."/>
        </authorList>
    </citation>
    <scope>NUCLEOTIDE SEQUENCE [LARGE SCALE GENOMIC DNA]</scope>
    <source>
        <strain evidence="11">CRIB-30</strain>
    </source>
</reference>
<proteinExistence type="inferred from homology"/>
<feature type="transmembrane region" description="Helical" evidence="9">
    <location>
        <begin position="358"/>
        <end position="380"/>
    </location>
</feature>
<protein>
    <recommendedName>
        <fullName evidence="9">ADP,ATP carrier protein</fullName>
    </recommendedName>
</protein>
<evidence type="ECO:0000256" key="9">
    <source>
        <dbReference type="RuleBase" id="RU363121"/>
    </source>
</evidence>
<comment type="similarity">
    <text evidence="2 9">Belongs to the ADP/ATP translocase tlc family.</text>
</comment>
<keyword evidence="11" id="KW-1185">Reference proteome</keyword>
<feature type="transmembrane region" description="Helical" evidence="9">
    <location>
        <begin position="185"/>
        <end position="207"/>
    </location>
</feature>
<feature type="transmembrane region" description="Helical" evidence="9">
    <location>
        <begin position="95"/>
        <end position="115"/>
    </location>
</feature>
<organism evidence="10 11">
    <name type="scientific">Estrella lausannensis</name>
    <dbReference type="NCBI Taxonomy" id="483423"/>
    <lineage>
        <taxon>Bacteria</taxon>
        <taxon>Pseudomonadati</taxon>
        <taxon>Chlamydiota</taxon>
        <taxon>Chlamydiia</taxon>
        <taxon>Parachlamydiales</taxon>
        <taxon>Candidatus Criblamydiaceae</taxon>
        <taxon>Estrella</taxon>
    </lineage>
</organism>
<feature type="transmembrane region" description="Helical" evidence="9">
    <location>
        <begin position="326"/>
        <end position="346"/>
    </location>
</feature>
<keyword evidence="4 9" id="KW-0812">Transmembrane</keyword>